<dbReference type="EMBL" id="JBBMFS010000001">
    <property type="protein sequence ID" value="MEQ2553619.1"/>
    <property type="molecule type" value="Genomic_DNA"/>
</dbReference>
<organism evidence="1 2">
    <name type="scientific">Lachnospira intestinalis</name>
    <dbReference type="NCBI Taxonomy" id="3133158"/>
    <lineage>
        <taxon>Bacteria</taxon>
        <taxon>Bacillati</taxon>
        <taxon>Bacillota</taxon>
        <taxon>Clostridia</taxon>
        <taxon>Lachnospirales</taxon>
        <taxon>Lachnospiraceae</taxon>
        <taxon>Lachnospira</taxon>
    </lineage>
</organism>
<evidence type="ECO:0000313" key="2">
    <source>
        <dbReference type="Proteomes" id="UP001546774"/>
    </source>
</evidence>
<proteinExistence type="predicted"/>
<protein>
    <submittedName>
        <fullName evidence="1">Uncharacterized protein</fullName>
    </submittedName>
</protein>
<comment type="caution">
    <text evidence="1">The sequence shown here is derived from an EMBL/GenBank/DDBJ whole genome shotgun (WGS) entry which is preliminary data.</text>
</comment>
<reference evidence="1" key="1">
    <citation type="submission" date="2024-03" db="EMBL/GenBank/DDBJ databases">
        <title>Human intestinal bacterial collection.</title>
        <authorList>
            <person name="Pauvert C."/>
            <person name="Hitch T.C.A."/>
            <person name="Clavel T."/>
        </authorList>
    </citation>
    <scope>NUCLEOTIDE SEQUENCE [LARGE SCALE GENOMIC DNA]</scope>
    <source>
        <strain evidence="1">CLA-AA-H89B</strain>
    </source>
</reference>
<gene>
    <name evidence="1" type="ORF">WMO37_01130</name>
</gene>
<name>A0ABV1H1P3_9FIRM</name>
<keyword evidence="2" id="KW-1185">Reference proteome</keyword>
<sequence>MELINLNNGDIAAIGKLPYGTTRDIPIKLGNKLYCLDVQKQATGACIDFYRRVKADRKKYSKYDREAELVTVFVKPDAVLFRNFFGNIKEISKAQEIYRAYKYLLEE</sequence>
<dbReference type="Proteomes" id="UP001546774">
    <property type="component" value="Unassembled WGS sequence"/>
</dbReference>
<accession>A0ABV1H1P3</accession>
<evidence type="ECO:0000313" key="1">
    <source>
        <dbReference type="EMBL" id="MEQ2553619.1"/>
    </source>
</evidence>